<dbReference type="Pfam" id="PF01108">
    <property type="entry name" value="Tissue_fac"/>
    <property type="match status" value="1"/>
</dbReference>
<dbReference type="InterPro" id="IPR036116">
    <property type="entry name" value="FN3_sf"/>
</dbReference>
<keyword evidence="1" id="KW-0732">Signal</keyword>
<dbReference type="PANTHER" id="PTHR20859">
    <property type="entry name" value="INTERFERON/INTERLEUKIN RECEPTOR"/>
    <property type="match status" value="1"/>
</dbReference>
<organism evidence="4 5">
    <name type="scientific">Gekko japonicus</name>
    <name type="common">Schlegel's Japanese gecko</name>
    <dbReference type="NCBI Taxonomy" id="146911"/>
    <lineage>
        <taxon>Eukaryota</taxon>
        <taxon>Metazoa</taxon>
        <taxon>Chordata</taxon>
        <taxon>Craniata</taxon>
        <taxon>Vertebrata</taxon>
        <taxon>Euteleostomi</taxon>
        <taxon>Lepidosauria</taxon>
        <taxon>Squamata</taxon>
        <taxon>Bifurcata</taxon>
        <taxon>Gekkota</taxon>
        <taxon>Gekkonidae</taxon>
        <taxon>Gekkoninae</taxon>
        <taxon>Gekko</taxon>
    </lineage>
</organism>
<accession>A0ABM1JZE3</accession>
<dbReference type="InterPro" id="IPR050650">
    <property type="entry name" value="Type-II_Cytokine-TF_Rcpt"/>
</dbReference>
<sequence length="185" mass="20645">MKALRALLVVVATLRMVPSSTGSASLEPPQNVTVHIVNINITLKWDWENLHGLNVTFSAQYEEVLEHEKTLENWKVIPECQNVISADCDLSLLKLDYLSDYNVRVRVEAGEESSPWASLIFCPHLTGLSSLSSAQIGPPGVLLESVDGNVNIKIIPPEADQPKQMWKYDPLTYKMAIWKNSSKSE</sequence>
<gene>
    <name evidence="5" type="primary">LOC107110547</name>
</gene>
<dbReference type="Proteomes" id="UP000694871">
    <property type="component" value="Unplaced"/>
</dbReference>
<feature type="chain" id="PRO_5045865144" evidence="1">
    <location>
        <begin position="23"/>
        <end position="185"/>
    </location>
</feature>
<feature type="non-terminal residue" evidence="5">
    <location>
        <position position="185"/>
    </location>
</feature>
<evidence type="ECO:0000313" key="4">
    <source>
        <dbReference type="Proteomes" id="UP000694871"/>
    </source>
</evidence>
<dbReference type="GeneID" id="107110547"/>
<dbReference type="RefSeq" id="XP_015266830.1">
    <property type="nucleotide sequence ID" value="XM_015411344.1"/>
</dbReference>
<evidence type="ECO:0000313" key="5">
    <source>
        <dbReference type="RefSeq" id="XP_015266830.1"/>
    </source>
</evidence>
<dbReference type="Gene3D" id="2.60.40.10">
    <property type="entry name" value="Immunoglobulins"/>
    <property type="match status" value="2"/>
</dbReference>
<dbReference type="SUPFAM" id="SSF49265">
    <property type="entry name" value="Fibronectin type III"/>
    <property type="match status" value="2"/>
</dbReference>
<evidence type="ECO:0000259" key="3">
    <source>
        <dbReference type="Pfam" id="PF09294"/>
    </source>
</evidence>
<dbReference type="CDD" id="cd00063">
    <property type="entry name" value="FN3"/>
    <property type="match status" value="1"/>
</dbReference>
<protein>
    <submittedName>
        <fullName evidence="5">Interferon alpha/beta receptor 1-like</fullName>
    </submittedName>
</protein>
<feature type="domain" description="Fibronectin type-III" evidence="2">
    <location>
        <begin position="7"/>
        <end position="116"/>
    </location>
</feature>
<dbReference type="InterPro" id="IPR003961">
    <property type="entry name" value="FN3_dom"/>
</dbReference>
<keyword evidence="4" id="KW-1185">Reference proteome</keyword>
<evidence type="ECO:0000259" key="2">
    <source>
        <dbReference type="Pfam" id="PF01108"/>
    </source>
</evidence>
<feature type="domain" description="Interferon/interleukin receptor" evidence="3">
    <location>
        <begin position="134"/>
        <end position="183"/>
    </location>
</feature>
<name>A0ABM1JZE3_GEKJA</name>
<dbReference type="InterPro" id="IPR013783">
    <property type="entry name" value="Ig-like_fold"/>
</dbReference>
<feature type="signal peptide" evidence="1">
    <location>
        <begin position="1"/>
        <end position="22"/>
    </location>
</feature>
<proteinExistence type="predicted"/>
<dbReference type="InterPro" id="IPR015373">
    <property type="entry name" value="Interferon/interleukin_rcp_dom"/>
</dbReference>
<reference evidence="5" key="1">
    <citation type="submission" date="2025-08" db="UniProtKB">
        <authorList>
            <consortium name="RefSeq"/>
        </authorList>
    </citation>
    <scope>IDENTIFICATION</scope>
</reference>
<dbReference type="Pfam" id="PF09294">
    <property type="entry name" value="Interfer-bind"/>
    <property type="match status" value="1"/>
</dbReference>
<evidence type="ECO:0000256" key="1">
    <source>
        <dbReference type="SAM" id="SignalP"/>
    </source>
</evidence>
<dbReference type="PANTHER" id="PTHR20859:SF54">
    <property type="entry name" value="INTERFERON ALPHA_BETA RECEPTOR 1"/>
    <property type="match status" value="1"/>
</dbReference>